<evidence type="ECO:0000313" key="1">
    <source>
        <dbReference type="EMBL" id="KKN85298.1"/>
    </source>
</evidence>
<organism evidence="1">
    <name type="scientific">marine sediment metagenome</name>
    <dbReference type="NCBI Taxonomy" id="412755"/>
    <lineage>
        <taxon>unclassified sequences</taxon>
        <taxon>metagenomes</taxon>
        <taxon>ecological metagenomes</taxon>
    </lineage>
</organism>
<proteinExistence type="predicted"/>
<reference evidence="1" key="1">
    <citation type="journal article" date="2015" name="Nature">
        <title>Complex archaea that bridge the gap between prokaryotes and eukaryotes.</title>
        <authorList>
            <person name="Spang A."/>
            <person name="Saw J.H."/>
            <person name="Jorgensen S.L."/>
            <person name="Zaremba-Niedzwiedzka K."/>
            <person name="Martijn J."/>
            <person name="Lind A.E."/>
            <person name="van Eijk R."/>
            <person name="Schleper C."/>
            <person name="Guy L."/>
            <person name="Ettema T.J."/>
        </authorList>
    </citation>
    <scope>NUCLEOTIDE SEQUENCE</scope>
</reference>
<name>A0A0F9X1M9_9ZZZZ</name>
<sequence>MQITVFDYADAVGVHLGTARRRLESVPRDVQSRPHRYGLADALLTLKKKEVDDGAMRRLVATVVVQGDRLYVAEDVTTAKALFALLPQDCRARFDVARSLFFASVANSAMAVPSVMETVGSLADLLLLQPDILRCVVGVDATCDVAGIAPAFSLANCNSSYLEEAA</sequence>
<protein>
    <submittedName>
        <fullName evidence="1">Uncharacterized protein</fullName>
    </submittedName>
</protein>
<dbReference type="EMBL" id="LAZR01000160">
    <property type="protein sequence ID" value="KKN85298.1"/>
    <property type="molecule type" value="Genomic_DNA"/>
</dbReference>
<accession>A0A0F9X1M9</accession>
<gene>
    <name evidence="1" type="ORF">LCGC14_0279550</name>
</gene>
<dbReference type="AlphaFoldDB" id="A0A0F9X1M9"/>
<comment type="caution">
    <text evidence="1">The sequence shown here is derived from an EMBL/GenBank/DDBJ whole genome shotgun (WGS) entry which is preliminary data.</text>
</comment>